<sequence>MGGSSKANTTNNTTTTTTNKSNSVGVGGDNSGIILSGNEGDIQLTQTDHGAIEGAFEFGESALSEAFGFGESVFSNAVDALNNSTQSAYAFANSVNASNATQGASDMLNSKTTLFLAVGLGVVSLLIMIMVVRK</sequence>
<comment type="caution">
    <text evidence="3">The sequence shown here is derived from an EMBL/GenBank/DDBJ whole genome shotgun (WGS) entry which is preliminary data.</text>
</comment>
<protein>
    <recommendedName>
        <fullName evidence="5">Chemotaxis protein</fullName>
    </recommendedName>
</protein>
<accession>A0AAW4HHQ8</accession>
<evidence type="ECO:0000256" key="1">
    <source>
        <dbReference type="SAM" id="MobiDB-lite"/>
    </source>
</evidence>
<evidence type="ECO:0008006" key="5">
    <source>
        <dbReference type="Google" id="ProtNLM"/>
    </source>
</evidence>
<dbReference type="AlphaFoldDB" id="A0AAW4HHQ8"/>
<keyword evidence="2" id="KW-1133">Transmembrane helix</keyword>
<dbReference type="RefSeq" id="WP_206623211.1">
    <property type="nucleotide sequence ID" value="NZ_JAFKOQ010000055.1"/>
</dbReference>
<evidence type="ECO:0000313" key="4">
    <source>
        <dbReference type="Proteomes" id="UP000664056"/>
    </source>
</evidence>
<keyword evidence="2" id="KW-0472">Membrane</keyword>
<keyword evidence="2" id="KW-0812">Transmembrane</keyword>
<organism evidence="3 4">
    <name type="scientific">Vibrio vulnificus</name>
    <dbReference type="NCBI Taxonomy" id="672"/>
    <lineage>
        <taxon>Bacteria</taxon>
        <taxon>Pseudomonadati</taxon>
        <taxon>Pseudomonadota</taxon>
        <taxon>Gammaproteobacteria</taxon>
        <taxon>Vibrionales</taxon>
        <taxon>Vibrionaceae</taxon>
        <taxon>Vibrio</taxon>
    </lineage>
</organism>
<gene>
    <name evidence="3" type="ORF">J0J18_23160</name>
</gene>
<proteinExistence type="predicted"/>
<feature type="compositionally biased region" description="Low complexity" evidence="1">
    <location>
        <begin position="8"/>
        <end position="24"/>
    </location>
</feature>
<reference evidence="3" key="1">
    <citation type="submission" date="2021-03" db="EMBL/GenBank/DDBJ databases">
        <title>Study of the foodborne Vibrio vulnificus isolates from China.</title>
        <authorList>
            <person name="Zheng Z."/>
            <person name="Ye L."/>
        </authorList>
    </citation>
    <scope>NUCLEOTIDE SEQUENCE</scope>
    <source>
        <strain evidence="3">Vv1582</strain>
    </source>
</reference>
<evidence type="ECO:0000256" key="2">
    <source>
        <dbReference type="SAM" id="Phobius"/>
    </source>
</evidence>
<evidence type="ECO:0000313" key="3">
    <source>
        <dbReference type="EMBL" id="MBN8124610.1"/>
    </source>
</evidence>
<dbReference type="EMBL" id="JAFKOQ010000055">
    <property type="protein sequence ID" value="MBN8124610.1"/>
    <property type="molecule type" value="Genomic_DNA"/>
</dbReference>
<name>A0AAW4HHQ8_VIBVL</name>
<feature type="transmembrane region" description="Helical" evidence="2">
    <location>
        <begin position="114"/>
        <end position="132"/>
    </location>
</feature>
<dbReference type="Proteomes" id="UP000664056">
    <property type="component" value="Unassembled WGS sequence"/>
</dbReference>
<feature type="region of interest" description="Disordered" evidence="1">
    <location>
        <begin position="1"/>
        <end position="25"/>
    </location>
</feature>